<comment type="caution">
    <text evidence="1">The sequence shown here is derived from an EMBL/GenBank/DDBJ whole genome shotgun (WGS) entry which is preliminary data.</text>
</comment>
<feature type="non-terminal residue" evidence="1">
    <location>
        <position position="91"/>
    </location>
</feature>
<evidence type="ECO:0000313" key="1">
    <source>
        <dbReference type="EMBL" id="KKL58511.1"/>
    </source>
</evidence>
<gene>
    <name evidence="1" type="ORF">LCGC14_2224620</name>
</gene>
<accession>A0A0F9DXG4</accession>
<sequence>MARRNEVIRDSDREYAEYKECERQDFPYEQPACTEMPESCVLYKDDKGFMVCPRCGCSYGKASKVRKLVVTCIPCNKRAVLTFHGTGGACH</sequence>
<dbReference type="EMBL" id="LAZR01029797">
    <property type="protein sequence ID" value="KKL58511.1"/>
    <property type="molecule type" value="Genomic_DNA"/>
</dbReference>
<reference evidence="1" key="1">
    <citation type="journal article" date="2015" name="Nature">
        <title>Complex archaea that bridge the gap between prokaryotes and eukaryotes.</title>
        <authorList>
            <person name="Spang A."/>
            <person name="Saw J.H."/>
            <person name="Jorgensen S.L."/>
            <person name="Zaremba-Niedzwiedzka K."/>
            <person name="Martijn J."/>
            <person name="Lind A.E."/>
            <person name="van Eijk R."/>
            <person name="Schleper C."/>
            <person name="Guy L."/>
            <person name="Ettema T.J."/>
        </authorList>
    </citation>
    <scope>NUCLEOTIDE SEQUENCE</scope>
</reference>
<proteinExistence type="predicted"/>
<name>A0A0F9DXG4_9ZZZZ</name>
<protein>
    <submittedName>
        <fullName evidence="1">Uncharacterized protein</fullName>
    </submittedName>
</protein>
<dbReference type="AlphaFoldDB" id="A0A0F9DXG4"/>
<organism evidence="1">
    <name type="scientific">marine sediment metagenome</name>
    <dbReference type="NCBI Taxonomy" id="412755"/>
    <lineage>
        <taxon>unclassified sequences</taxon>
        <taxon>metagenomes</taxon>
        <taxon>ecological metagenomes</taxon>
    </lineage>
</organism>